<comment type="caution">
    <text evidence="4">The sequence shown here is derived from an EMBL/GenBank/DDBJ whole genome shotgun (WGS) entry which is preliminary data.</text>
</comment>
<feature type="modified residue" description="4-aspartylphosphate" evidence="1">
    <location>
        <position position="55"/>
    </location>
</feature>
<dbReference type="Pfam" id="PF00072">
    <property type="entry name" value="Response_reg"/>
    <property type="match status" value="1"/>
</dbReference>
<gene>
    <name evidence="4" type="ORF">J4051_15730</name>
</gene>
<dbReference type="PROSITE" id="PS50110">
    <property type="entry name" value="RESPONSE_REGULATORY"/>
    <property type="match status" value="1"/>
</dbReference>
<dbReference type="InterPro" id="IPR007492">
    <property type="entry name" value="LytTR_DNA-bd_dom"/>
</dbReference>
<evidence type="ECO:0000256" key="1">
    <source>
        <dbReference type="PROSITE-ProRule" id="PRU00169"/>
    </source>
</evidence>
<proteinExistence type="predicted"/>
<dbReference type="Gene3D" id="3.40.50.2300">
    <property type="match status" value="1"/>
</dbReference>
<dbReference type="PROSITE" id="PS50930">
    <property type="entry name" value="HTH_LYTTR"/>
    <property type="match status" value="1"/>
</dbReference>
<dbReference type="SMART" id="SM00850">
    <property type="entry name" value="LytTR"/>
    <property type="match status" value="1"/>
</dbReference>
<dbReference type="PANTHER" id="PTHR37299:SF1">
    <property type="entry name" value="STAGE 0 SPORULATION PROTEIN A HOMOLOG"/>
    <property type="match status" value="1"/>
</dbReference>
<name>A0ABS3SVI8_9FLAO</name>
<protein>
    <submittedName>
        <fullName evidence="4">Response regulator transcription factor</fullName>
    </submittedName>
</protein>
<dbReference type="Proteomes" id="UP000681315">
    <property type="component" value="Unassembled WGS sequence"/>
</dbReference>
<accession>A0ABS3SVI8</accession>
<evidence type="ECO:0000259" key="3">
    <source>
        <dbReference type="PROSITE" id="PS50930"/>
    </source>
</evidence>
<feature type="domain" description="HTH LytTR-type" evidence="3">
    <location>
        <begin position="141"/>
        <end position="205"/>
    </location>
</feature>
<dbReference type="InterPro" id="IPR001789">
    <property type="entry name" value="Sig_transdc_resp-reg_receiver"/>
</dbReference>
<dbReference type="SUPFAM" id="SSF52172">
    <property type="entry name" value="CheY-like"/>
    <property type="match status" value="1"/>
</dbReference>
<dbReference type="SMART" id="SM00448">
    <property type="entry name" value="REC"/>
    <property type="match status" value="1"/>
</dbReference>
<dbReference type="Gene3D" id="2.40.50.1020">
    <property type="entry name" value="LytTr DNA-binding domain"/>
    <property type="match status" value="1"/>
</dbReference>
<evidence type="ECO:0000313" key="5">
    <source>
        <dbReference type="Proteomes" id="UP000681315"/>
    </source>
</evidence>
<dbReference type="PANTHER" id="PTHR37299">
    <property type="entry name" value="TRANSCRIPTIONAL REGULATOR-RELATED"/>
    <property type="match status" value="1"/>
</dbReference>
<organism evidence="4 5">
    <name type="scientific">Gelidibacter pelagius</name>
    <dbReference type="NCBI Taxonomy" id="2819985"/>
    <lineage>
        <taxon>Bacteria</taxon>
        <taxon>Pseudomonadati</taxon>
        <taxon>Bacteroidota</taxon>
        <taxon>Flavobacteriia</taxon>
        <taxon>Flavobacteriales</taxon>
        <taxon>Flavobacteriaceae</taxon>
        <taxon>Gelidibacter</taxon>
    </lineage>
</organism>
<dbReference type="Pfam" id="PF04397">
    <property type="entry name" value="LytTR"/>
    <property type="match status" value="1"/>
</dbReference>
<reference evidence="4 5" key="1">
    <citation type="submission" date="2021-03" db="EMBL/GenBank/DDBJ databases">
        <title>Gelidibacter sp. nov., isolated from costal sediment.</title>
        <authorList>
            <person name="Lun K.-Y."/>
        </authorList>
    </citation>
    <scope>NUCLEOTIDE SEQUENCE [LARGE SCALE GENOMIC DNA]</scope>
    <source>
        <strain evidence="4 5">DF109</strain>
    </source>
</reference>
<feature type="domain" description="Response regulatory" evidence="2">
    <location>
        <begin position="4"/>
        <end position="120"/>
    </location>
</feature>
<dbReference type="InterPro" id="IPR011006">
    <property type="entry name" value="CheY-like_superfamily"/>
</dbReference>
<dbReference type="EMBL" id="JAGEVG010000021">
    <property type="protein sequence ID" value="MBO3099729.1"/>
    <property type="molecule type" value="Genomic_DNA"/>
</dbReference>
<evidence type="ECO:0000259" key="2">
    <source>
        <dbReference type="PROSITE" id="PS50110"/>
    </source>
</evidence>
<keyword evidence="1" id="KW-0597">Phosphoprotein</keyword>
<dbReference type="InterPro" id="IPR046947">
    <property type="entry name" value="LytR-like"/>
</dbReference>
<evidence type="ECO:0000313" key="4">
    <source>
        <dbReference type="EMBL" id="MBO3099729.1"/>
    </source>
</evidence>
<dbReference type="RefSeq" id="WP_208234838.1">
    <property type="nucleotide sequence ID" value="NZ_JAGEVG010000021.1"/>
</dbReference>
<sequence length="244" mass="28193">MKIKCITLDDEPLALKMISAFVRQTPFLELVADFDNGIDALNYLHSNKVELLLLDIQMADLTGMELARILSEDNIKNTPFFIFTTAYSQFALEGYRVNAVDYLLKPFDYKDFLVAVTKVRHRMEDQSDREQNQLLENPSFIFVKVDTQIIRVEIDDILYIEGYKDYVKIHLSSSTSPLLSLISLKKLEEKLSGTGFLRIHRSYIISFARVDALLKNSVRIGKKNISVGSTYREVYDQFVDQWVK</sequence>
<keyword evidence="5" id="KW-1185">Reference proteome</keyword>